<keyword evidence="3" id="KW-1185">Reference proteome</keyword>
<sequence length="127" mass="13954">MRHSAFPSPAPQASPAPAQWYVAQQHSHTPPTGKRGLVLGVNGCGDLLGIIRSTRNSSDYSTPYFQLYRSGTGAPCPSNIGSRCRQSTDASRQGSHHEVQNSQNSRLSSQRSEARRLRMDDRARLHP</sequence>
<dbReference type="RefSeq" id="XP_062642857.1">
    <property type="nucleotide sequence ID" value="XM_062786799.1"/>
</dbReference>
<reference evidence="2" key="2">
    <citation type="submission" date="2023-05" db="EMBL/GenBank/DDBJ databases">
        <authorList>
            <consortium name="Lawrence Berkeley National Laboratory"/>
            <person name="Steindorff A."/>
            <person name="Hensen N."/>
            <person name="Bonometti L."/>
            <person name="Westerberg I."/>
            <person name="Brannstrom I.O."/>
            <person name="Guillou S."/>
            <person name="Cros-Aarteil S."/>
            <person name="Calhoun S."/>
            <person name="Haridas S."/>
            <person name="Kuo A."/>
            <person name="Mondo S."/>
            <person name="Pangilinan J."/>
            <person name="Riley R."/>
            <person name="Labutti K."/>
            <person name="Andreopoulos B."/>
            <person name="Lipzen A."/>
            <person name="Chen C."/>
            <person name="Yanf M."/>
            <person name="Daum C."/>
            <person name="Ng V."/>
            <person name="Clum A."/>
            <person name="Ohm R."/>
            <person name="Martin F."/>
            <person name="Silar P."/>
            <person name="Natvig D."/>
            <person name="Lalanne C."/>
            <person name="Gautier V."/>
            <person name="Ament-Velasquez S.L."/>
            <person name="Kruys A."/>
            <person name="Hutchinson M.I."/>
            <person name="Powell A.J."/>
            <person name="Barry K."/>
            <person name="Miller A.N."/>
            <person name="Grigoriev I.V."/>
            <person name="Debuchy R."/>
            <person name="Gladieux P."/>
            <person name="Thoren M.H."/>
            <person name="Johannesson H."/>
        </authorList>
    </citation>
    <scope>NUCLEOTIDE SEQUENCE</scope>
    <source>
        <strain evidence="2">CBS 731.68</strain>
    </source>
</reference>
<evidence type="ECO:0000256" key="1">
    <source>
        <dbReference type="SAM" id="MobiDB-lite"/>
    </source>
</evidence>
<feature type="compositionally biased region" description="Polar residues" evidence="1">
    <location>
        <begin position="79"/>
        <end position="93"/>
    </location>
</feature>
<dbReference type="EMBL" id="MU853254">
    <property type="protein sequence ID" value="KAK4119084.1"/>
    <property type="molecule type" value="Genomic_DNA"/>
</dbReference>
<proteinExistence type="predicted"/>
<feature type="region of interest" description="Disordered" evidence="1">
    <location>
        <begin position="71"/>
        <end position="127"/>
    </location>
</feature>
<feature type="region of interest" description="Disordered" evidence="1">
    <location>
        <begin position="1"/>
        <end position="35"/>
    </location>
</feature>
<reference evidence="2" key="1">
    <citation type="journal article" date="2023" name="Mol. Phylogenet. Evol.">
        <title>Genome-scale phylogeny and comparative genomics of the fungal order Sordariales.</title>
        <authorList>
            <person name="Hensen N."/>
            <person name="Bonometti L."/>
            <person name="Westerberg I."/>
            <person name="Brannstrom I.O."/>
            <person name="Guillou S."/>
            <person name="Cros-Aarteil S."/>
            <person name="Calhoun S."/>
            <person name="Haridas S."/>
            <person name="Kuo A."/>
            <person name="Mondo S."/>
            <person name="Pangilinan J."/>
            <person name="Riley R."/>
            <person name="LaButti K."/>
            <person name="Andreopoulos B."/>
            <person name="Lipzen A."/>
            <person name="Chen C."/>
            <person name="Yan M."/>
            <person name="Daum C."/>
            <person name="Ng V."/>
            <person name="Clum A."/>
            <person name="Steindorff A."/>
            <person name="Ohm R.A."/>
            <person name="Martin F."/>
            <person name="Silar P."/>
            <person name="Natvig D.O."/>
            <person name="Lalanne C."/>
            <person name="Gautier V."/>
            <person name="Ament-Velasquez S.L."/>
            <person name="Kruys A."/>
            <person name="Hutchinson M.I."/>
            <person name="Powell A.J."/>
            <person name="Barry K."/>
            <person name="Miller A.N."/>
            <person name="Grigoriev I.V."/>
            <person name="Debuchy R."/>
            <person name="Gladieux P."/>
            <person name="Hiltunen Thoren M."/>
            <person name="Johannesson H."/>
        </authorList>
    </citation>
    <scope>NUCLEOTIDE SEQUENCE</scope>
    <source>
        <strain evidence="2">CBS 731.68</strain>
    </source>
</reference>
<dbReference type="Proteomes" id="UP001302602">
    <property type="component" value="Unassembled WGS sequence"/>
</dbReference>
<gene>
    <name evidence="2" type="ORF">N657DRAFT_321603</name>
</gene>
<comment type="caution">
    <text evidence="2">The sequence shown here is derived from an EMBL/GenBank/DDBJ whole genome shotgun (WGS) entry which is preliminary data.</text>
</comment>
<protein>
    <submittedName>
        <fullName evidence="2">Uncharacterized protein</fullName>
    </submittedName>
</protein>
<dbReference type="AlphaFoldDB" id="A0AAN6TQZ9"/>
<organism evidence="2 3">
    <name type="scientific">Parathielavia appendiculata</name>
    <dbReference type="NCBI Taxonomy" id="2587402"/>
    <lineage>
        <taxon>Eukaryota</taxon>
        <taxon>Fungi</taxon>
        <taxon>Dikarya</taxon>
        <taxon>Ascomycota</taxon>
        <taxon>Pezizomycotina</taxon>
        <taxon>Sordariomycetes</taxon>
        <taxon>Sordariomycetidae</taxon>
        <taxon>Sordariales</taxon>
        <taxon>Chaetomiaceae</taxon>
        <taxon>Parathielavia</taxon>
    </lineage>
</organism>
<name>A0AAN6TQZ9_9PEZI</name>
<feature type="compositionally biased region" description="Basic and acidic residues" evidence="1">
    <location>
        <begin position="112"/>
        <end position="127"/>
    </location>
</feature>
<feature type="compositionally biased region" description="Low complexity" evidence="1">
    <location>
        <begin position="100"/>
        <end position="111"/>
    </location>
</feature>
<evidence type="ECO:0000313" key="2">
    <source>
        <dbReference type="EMBL" id="KAK4119084.1"/>
    </source>
</evidence>
<evidence type="ECO:0000313" key="3">
    <source>
        <dbReference type="Proteomes" id="UP001302602"/>
    </source>
</evidence>
<accession>A0AAN6TQZ9</accession>
<dbReference type="GeneID" id="87823568"/>